<dbReference type="Pfam" id="PF24365">
    <property type="entry name" value="DUF7521"/>
    <property type="match status" value="1"/>
</dbReference>
<feature type="transmembrane region" description="Helical" evidence="1">
    <location>
        <begin position="51"/>
        <end position="75"/>
    </location>
</feature>
<comment type="caution">
    <text evidence="2">The sequence shown here is derived from an EMBL/GenBank/DDBJ whole genome shotgun (WGS) entry which is preliminary data.</text>
</comment>
<feature type="transmembrane region" description="Helical" evidence="1">
    <location>
        <begin position="81"/>
        <end position="102"/>
    </location>
</feature>
<organism evidence="2 3">
    <name type="scientific">Halorubrum halodurans</name>
    <dbReference type="NCBI Taxonomy" id="1383851"/>
    <lineage>
        <taxon>Archaea</taxon>
        <taxon>Methanobacteriati</taxon>
        <taxon>Methanobacteriota</taxon>
        <taxon>Stenosarchaea group</taxon>
        <taxon>Halobacteria</taxon>
        <taxon>Halobacteriales</taxon>
        <taxon>Haloferacaceae</taxon>
        <taxon>Halorubrum</taxon>
    </lineage>
</organism>
<accession>A0A256IPF5</accession>
<protein>
    <submittedName>
        <fullName evidence="2">Uncharacterized protein</fullName>
    </submittedName>
</protein>
<dbReference type="RefSeq" id="WP_094530359.1">
    <property type="nucleotide sequence ID" value="NZ_NHPJ01000044.1"/>
</dbReference>
<evidence type="ECO:0000313" key="3">
    <source>
        <dbReference type="Proteomes" id="UP000216308"/>
    </source>
</evidence>
<keyword evidence="3" id="KW-1185">Reference proteome</keyword>
<keyword evidence="1" id="KW-1133">Transmembrane helix</keyword>
<dbReference type="AlphaFoldDB" id="A0A256IPF5"/>
<dbReference type="Proteomes" id="UP000216308">
    <property type="component" value="Unassembled WGS sequence"/>
</dbReference>
<feature type="transmembrane region" description="Helical" evidence="1">
    <location>
        <begin position="20"/>
        <end position="39"/>
    </location>
</feature>
<keyword evidence="1" id="KW-0812">Transmembrane</keyword>
<name>A0A256IPF5_9EURY</name>
<gene>
    <name evidence="2" type="ORF">DJ70_03950</name>
</gene>
<evidence type="ECO:0000256" key="1">
    <source>
        <dbReference type="SAM" id="Phobius"/>
    </source>
</evidence>
<dbReference type="EMBL" id="NHPJ01000044">
    <property type="protein sequence ID" value="OYR58166.1"/>
    <property type="molecule type" value="Genomic_DNA"/>
</dbReference>
<sequence length="110" mass="11938">MTTPELLLQSIDLDTLSRIRTYSELISVALGLTISYLAYLGYRRNQSRPMLFIALGFVLILGVPGAALVILGFGLNLPIPIVNSVGQVSELAGLVAILYGLWTPYRTQDG</sequence>
<dbReference type="InterPro" id="IPR055943">
    <property type="entry name" value="DUF7521"/>
</dbReference>
<dbReference type="OrthoDB" id="221164at2157"/>
<proteinExistence type="predicted"/>
<reference evidence="2 3" key="1">
    <citation type="journal article" date="2014" name="Front. Microbiol.">
        <title>Population and genomic analysis of the genus Halorubrum.</title>
        <authorList>
            <person name="Fullmer M.S."/>
            <person name="Soucy S.M."/>
            <person name="Swithers K.S."/>
            <person name="Makkay A.M."/>
            <person name="Wheeler R."/>
            <person name="Ventosa A."/>
            <person name="Gogarten J.P."/>
            <person name="Papke R.T."/>
        </authorList>
    </citation>
    <scope>NUCLEOTIDE SEQUENCE [LARGE SCALE GENOMIC DNA]</scope>
    <source>
        <strain evidence="2 3">Cb34</strain>
    </source>
</reference>
<evidence type="ECO:0000313" key="2">
    <source>
        <dbReference type="EMBL" id="OYR58166.1"/>
    </source>
</evidence>
<keyword evidence="1" id="KW-0472">Membrane</keyword>